<dbReference type="RefSeq" id="WP_037283396.1">
    <property type="nucleotide sequence ID" value="NZ_KK088618.1"/>
</dbReference>
<evidence type="ECO:0000256" key="2">
    <source>
        <dbReference type="ARBA" id="ARBA00022448"/>
    </source>
</evidence>
<proteinExistence type="predicted"/>
<reference evidence="11 12" key="1">
    <citation type="submission" date="2013-02" db="EMBL/GenBank/DDBJ databases">
        <authorList>
            <person name="Fiebig A."/>
            <person name="Goeker M."/>
            <person name="Klenk H.-P.P."/>
        </authorList>
    </citation>
    <scope>NUCLEOTIDE SEQUENCE [LARGE SCALE GENOMIC DNA]</scope>
    <source>
        <strain evidence="11 12">DSM 19309</strain>
    </source>
</reference>
<dbReference type="STRING" id="442562.Rumeso_03626"/>
<keyword evidence="6" id="KW-0547">Nucleotide-binding</keyword>
<keyword evidence="8" id="KW-1278">Translocase</keyword>
<dbReference type="SMART" id="SM00382">
    <property type="entry name" value="AAA"/>
    <property type="match status" value="1"/>
</dbReference>
<evidence type="ECO:0000313" key="12">
    <source>
        <dbReference type="Proteomes" id="UP000019666"/>
    </source>
</evidence>
<evidence type="ECO:0000256" key="9">
    <source>
        <dbReference type="ARBA" id="ARBA00023136"/>
    </source>
</evidence>
<keyword evidence="9" id="KW-0472">Membrane</keyword>
<dbReference type="Gene3D" id="3.40.50.300">
    <property type="entry name" value="P-loop containing nucleotide triphosphate hydrolases"/>
    <property type="match status" value="2"/>
</dbReference>
<sequence length="506" mass="53813">MKDVLLAIRGLTKTYPGVVANSDVSFDVKAGSVHALLGENGAGKSTLVKTIYGLVRPDAGSMTLAGQPYAPAEPRAARAAGVAMVFQHFSLFDALSVAENIALGMEGPPPMRDLAARITQVSRDYGLPLDPHRTVGDLSAGERQRVEIIRCLLQSPRLLIMDEPTSVLTPQEVEILFRTLRRLREEGLAILYISHKLEEIRALCEEATILRLGKVVATCDPRATSARQMAEMMVGGTLRIPTRAPSPGGETALEVQGLSASSPRLHGTSLKGVTFSVSKGEVLGIGGVAGNGQDELLLALSGEMRVAPGMVRLKGEPIGRCRPSDRRARGLLCAPEERNGHASAPDMSLIENAFLTGKVREGLARNGFVSWAGARDFAERIIKDFDVRTPGPQVAARALSGGNLQKFVIGREILQRPEVLVVNQPTWGVDAAAAAAIRQALLDLAANGAAVVVVSQDLDELMEISDRFAALNEGRLSAARPARGLTVEEIGLMLGGAHGMEVAHVH</sequence>
<evidence type="ECO:0000256" key="3">
    <source>
        <dbReference type="ARBA" id="ARBA00022475"/>
    </source>
</evidence>
<dbReference type="GO" id="GO:0016887">
    <property type="term" value="F:ATP hydrolysis activity"/>
    <property type="evidence" value="ECO:0007669"/>
    <property type="project" value="InterPro"/>
</dbReference>
<dbReference type="EMBL" id="AOSK01000104">
    <property type="protein sequence ID" value="EYD74814.1"/>
    <property type="molecule type" value="Genomic_DNA"/>
</dbReference>
<dbReference type="InterPro" id="IPR017871">
    <property type="entry name" value="ABC_transporter-like_CS"/>
</dbReference>
<evidence type="ECO:0000259" key="10">
    <source>
        <dbReference type="PROSITE" id="PS50893"/>
    </source>
</evidence>
<dbReference type="Pfam" id="PF00005">
    <property type="entry name" value="ABC_tran"/>
    <property type="match status" value="2"/>
</dbReference>
<dbReference type="SUPFAM" id="SSF52540">
    <property type="entry name" value="P-loop containing nucleoside triphosphate hydrolases"/>
    <property type="match status" value="2"/>
</dbReference>
<dbReference type="GO" id="GO:0005524">
    <property type="term" value="F:ATP binding"/>
    <property type="evidence" value="ECO:0007669"/>
    <property type="project" value="UniProtKB-KW"/>
</dbReference>
<dbReference type="InterPro" id="IPR027417">
    <property type="entry name" value="P-loop_NTPase"/>
</dbReference>
<keyword evidence="4" id="KW-0762">Sugar transport</keyword>
<evidence type="ECO:0000256" key="7">
    <source>
        <dbReference type="ARBA" id="ARBA00022840"/>
    </source>
</evidence>
<dbReference type="InterPro" id="IPR003593">
    <property type="entry name" value="AAA+_ATPase"/>
</dbReference>
<keyword evidence="7 11" id="KW-0067">ATP-binding</keyword>
<dbReference type="PANTHER" id="PTHR43790:SF4">
    <property type="entry name" value="GUANOSINE IMPORT ATP-BINDING PROTEIN NUPO"/>
    <property type="match status" value="1"/>
</dbReference>
<dbReference type="OrthoDB" id="9805029at2"/>
<name>A0A017HM06_9RHOB</name>
<evidence type="ECO:0000313" key="11">
    <source>
        <dbReference type="EMBL" id="EYD74814.1"/>
    </source>
</evidence>
<keyword evidence="12" id="KW-1185">Reference proteome</keyword>
<dbReference type="PANTHER" id="PTHR43790">
    <property type="entry name" value="CARBOHYDRATE TRANSPORT ATP-BINDING PROTEIN MG119-RELATED"/>
    <property type="match status" value="1"/>
</dbReference>
<feature type="domain" description="ABC transporter" evidence="10">
    <location>
        <begin position="6"/>
        <end position="237"/>
    </location>
</feature>
<dbReference type="FunFam" id="3.40.50.300:FF:000127">
    <property type="entry name" value="Ribose import ATP-binding protein RbsA"/>
    <property type="match status" value="1"/>
</dbReference>
<organism evidence="11 12">
    <name type="scientific">Rubellimicrobium mesophilum DSM 19309</name>
    <dbReference type="NCBI Taxonomy" id="442562"/>
    <lineage>
        <taxon>Bacteria</taxon>
        <taxon>Pseudomonadati</taxon>
        <taxon>Pseudomonadota</taxon>
        <taxon>Alphaproteobacteria</taxon>
        <taxon>Rhodobacterales</taxon>
        <taxon>Roseobacteraceae</taxon>
        <taxon>Rubellimicrobium</taxon>
    </lineage>
</organism>
<dbReference type="AlphaFoldDB" id="A0A017HM06"/>
<evidence type="ECO:0000256" key="6">
    <source>
        <dbReference type="ARBA" id="ARBA00022741"/>
    </source>
</evidence>
<evidence type="ECO:0000256" key="8">
    <source>
        <dbReference type="ARBA" id="ARBA00022967"/>
    </source>
</evidence>
<evidence type="ECO:0000256" key="4">
    <source>
        <dbReference type="ARBA" id="ARBA00022597"/>
    </source>
</evidence>
<evidence type="ECO:0000256" key="5">
    <source>
        <dbReference type="ARBA" id="ARBA00022737"/>
    </source>
</evidence>
<comment type="caution">
    <text evidence="11">The sequence shown here is derived from an EMBL/GenBank/DDBJ whole genome shotgun (WGS) entry which is preliminary data.</text>
</comment>
<dbReference type="Proteomes" id="UP000019666">
    <property type="component" value="Unassembled WGS sequence"/>
</dbReference>
<gene>
    <name evidence="11" type="ORF">Rumeso_03626</name>
</gene>
<dbReference type="InterPro" id="IPR050107">
    <property type="entry name" value="ABC_carbohydrate_import_ATPase"/>
</dbReference>
<evidence type="ECO:0000256" key="1">
    <source>
        <dbReference type="ARBA" id="ARBA00004202"/>
    </source>
</evidence>
<dbReference type="CDD" id="cd03215">
    <property type="entry name" value="ABC_Carb_Monos_II"/>
    <property type="match status" value="1"/>
</dbReference>
<dbReference type="HOGENOM" id="CLU_000604_92_0_5"/>
<feature type="domain" description="ABC transporter" evidence="10">
    <location>
        <begin position="253"/>
        <end position="498"/>
    </location>
</feature>
<dbReference type="PROSITE" id="PS00211">
    <property type="entry name" value="ABC_TRANSPORTER_1"/>
    <property type="match status" value="2"/>
</dbReference>
<accession>A0A017HM06</accession>
<keyword evidence="2" id="KW-0813">Transport</keyword>
<dbReference type="PATRIC" id="fig|442562.3.peg.3571"/>
<keyword evidence="5" id="KW-0677">Repeat</keyword>
<dbReference type="CDD" id="cd03216">
    <property type="entry name" value="ABC_Carb_Monos_I"/>
    <property type="match status" value="1"/>
</dbReference>
<keyword evidence="3" id="KW-1003">Cell membrane</keyword>
<dbReference type="PROSITE" id="PS50893">
    <property type="entry name" value="ABC_TRANSPORTER_2"/>
    <property type="match status" value="2"/>
</dbReference>
<comment type="subcellular location">
    <subcellularLocation>
        <location evidence="1">Cell membrane</location>
        <topology evidence="1">Peripheral membrane protein</topology>
    </subcellularLocation>
</comment>
<dbReference type="InterPro" id="IPR003439">
    <property type="entry name" value="ABC_transporter-like_ATP-bd"/>
</dbReference>
<protein>
    <submittedName>
        <fullName evidence="11">Sugar ABC transporter, ATP-binding protein</fullName>
    </submittedName>
</protein>
<dbReference type="GO" id="GO:0005886">
    <property type="term" value="C:plasma membrane"/>
    <property type="evidence" value="ECO:0007669"/>
    <property type="project" value="UniProtKB-SubCell"/>
</dbReference>